<dbReference type="Gene3D" id="3.40.980.10">
    <property type="entry name" value="MoaB/Mog-like domain"/>
    <property type="match status" value="1"/>
</dbReference>
<sequence>MGTPTETTAAPPPARAPLMTVEEALQRLLQAVQPLDLPVEEVPLEEADGRVLASDVVAGLDVPGFDNSQMDGYAVRAADVAAAVAEGRPLPVAQRIAAGAFGAALQPGTVARIFTGAPLPAGADAVVMQEEAQPAEAPPGADPTAGVHGWVRFASAPALGQWVRRRGEDVARGAVALAAGLRLRPAHLGVAASIGVARLPVRRRLRVALAPTGDELVQPGTVPPERLPPGAIYNSSRYALVPLLRRLGFEVTVLPVLSDERAATERALAQAALTHDALLTTGGVSVGEADHVKPAVQALGGLDLWQVSMKPGKPFMHGFIDRERLGGQGRCHVFGLPGNPVSSLVTFLLLARPALLRLAGAVVAPALPPALLARADFDWPRPDKRREFVRVRRNADGGLEVFANQNSSVLTSVAWADGLADIAAGRTLRRGELVPYWPLADFLV</sequence>
<evidence type="ECO:0000259" key="7">
    <source>
        <dbReference type="SMART" id="SM00852"/>
    </source>
</evidence>
<dbReference type="AlphaFoldDB" id="A0A554WPD1"/>
<gene>
    <name evidence="8" type="primary">moeA_2</name>
    <name evidence="8" type="ORF">Tsedi_01350</name>
</gene>
<evidence type="ECO:0000256" key="4">
    <source>
        <dbReference type="ARBA" id="ARBA00023150"/>
    </source>
</evidence>
<dbReference type="GO" id="GO:0006777">
    <property type="term" value="P:Mo-molybdopterin cofactor biosynthetic process"/>
    <property type="evidence" value="ECO:0007669"/>
    <property type="project" value="UniProtKB-UniRule"/>
</dbReference>
<accession>A0A554WPD1</accession>
<feature type="domain" description="MoaB/Mog" evidence="7">
    <location>
        <begin position="208"/>
        <end position="357"/>
    </location>
</feature>
<protein>
    <recommendedName>
        <fullName evidence="6">Molybdopterin molybdenumtransferase</fullName>
        <ecNumber evidence="6">2.10.1.1</ecNumber>
    </recommendedName>
</protein>
<name>A0A554WPD1_9BURK</name>
<evidence type="ECO:0000256" key="2">
    <source>
        <dbReference type="ARBA" id="ARBA00005046"/>
    </source>
</evidence>
<dbReference type="SUPFAM" id="SSF53218">
    <property type="entry name" value="Molybdenum cofactor biosynthesis proteins"/>
    <property type="match status" value="1"/>
</dbReference>
<dbReference type="GO" id="GO:0061599">
    <property type="term" value="F:molybdopterin molybdotransferase activity"/>
    <property type="evidence" value="ECO:0007669"/>
    <property type="project" value="UniProtKB-UniRule"/>
</dbReference>
<keyword evidence="6" id="KW-0500">Molybdenum</keyword>
<comment type="function">
    <text evidence="1 6">Catalyzes the insertion of molybdate into adenylated molybdopterin with the concomitant release of AMP.</text>
</comment>
<dbReference type="NCBIfam" id="NF045515">
    <property type="entry name" value="Glp_gephyrin"/>
    <property type="match status" value="1"/>
</dbReference>
<keyword evidence="6 8" id="KW-0808">Transferase</keyword>
<dbReference type="Gene3D" id="2.40.340.10">
    <property type="entry name" value="MoeA, C-terminal, domain IV"/>
    <property type="match status" value="1"/>
</dbReference>
<dbReference type="SUPFAM" id="SSF63867">
    <property type="entry name" value="MoeA C-terminal domain-like"/>
    <property type="match status" value="1"/>
</dbReference>
<dbReference type="RefSeq" id="WP_246099202.1">
    <property type="nucleotide sequence ID" value="NZ_VJND01000007.1"/>
</dbReference>
<comment type="similarity">
    <text evidence="3 6">Belongs to the MoeA family.</text>
</comment>
<dbReference type="InterPro" id="IPR036688">
    <property type="entry name" value="MoeA_C_domain_IV_sf"/>
</dbReference>
<organism evidence="8 9">
    <name type="scientific">Tepidimonas sediminis</name>
    <dbReference type="NCBI Taxonomy" id="2588941"/>
    <lineage>
        <taxon>Bacteria</taxon>
        <taxon>Pseudomonadati</taxon>
        <taxon>Pseudomonadota</taxon>
        <taxon>Betaproteobacteria</taxon>
        <taxon>Burkholderiales</taxon>
        <taxon>Tepidimonas</taxon>
    </lineage>
</organism>
<comment type="caution">
    <text evidence="8">The sequence shown here is derived from an EMBL/GenBank/DDBJ whole genome shotgun (WGS) entry which is preliminary data.</text>
</comment>
<comment type="catalytic activity">
    <reaction evidence="5">
        <text>adenylyl-molybdopterin + molybdate = Mo-molybdopterin + AMP + H(+)</text>
        <dbReference type="Rhea" id="RHEA:35047"/>
        <dbReference type="ChEBI" id="CHEBI:15378"/>
        <dbReference type="ChEBI" id="CHEBI:36264"/>
        <dbReference type="ChEBI" id="CHEBI:62727"/>
        <dbReference type="ChEBI" id="CHEBI:71302"/>
        <dbReference type="ChEBI" id="CHEBI:456215"/>
        <dbReference type="EC" id="2.10.1.1"/>
    </reaction>
</comment>
<dbReference type="Proteomes" id="UP000320225">
    <property type="component" value="Unassembled WGS sequence"/>
</dbReference>
<dbReference type="Gene3D" id="2.170.190.11">
    <property type="entry name" value="Molybdopterin biosynthesis moea protein, domain 3"/>
    <property type="match status" value="1"/>
</dbReference>
<reference evidence="8 9" key="1">
    <citation type="submission" date="2019-07" db="EMBL/GenBank/DDBJ databases">
        <title>Tepidimonas sediminis YIM 72259 draft genome.</title>
        <authorList>
            <person name="Da Costa M.S."/>
            <person name="Froufe H.J.C."/>
            <person name="Egas C."/>
            <person name="Albuquerque L."/>
        </authorList>
    </citation>
    <scope>NUCLEOTIDE SEQUENCE [LARGE SCALE GENOMIC DNA]</scope>
    <source>
        <strain evidence="8 9">YIM 72259</strain>
    </source>
</reference>
<evidence type="ECO:0000256" key="3">
    <source>
        <dbReference type="ARBA" id="ARBA00010763"/>
    </source>
</evidence>
<comment type="cofactor">
    <cofactor evidence="6">
        <name>Mg(2+)</name>
        <dbReference type="ChEBI" id="CHEBI:18420"/>
    </cofactor>
</comment>
<dbReference type="SUPFAM" id="SSF63882">
    <property type="entry name" value="MoeA N-terminal region -like"/>
    <property type="match status" value="1"/>
</dbReference>
<evidence type="ECO:0000256" key="5">
    <source>
        <dbReference type="ARBA" id="ARBA00047317"/>
    </source>
</evidence>
<dbReference type="InterPro" id="IPR036135">
    <property type="entry name" value="MoeA_linker/N_sf"/>
</dbReference>
<dbReference type="InterPro" id="IPR038987">
    <property type="entry name" value="MoeA-like"/>
</dbReference>
<dbReference type="InterPro" id="IPR036425">
    <property type="entry name" value="MoaB/Mog-like_dom_sf"/>
</dbReference>
<dbReference type="Gene3D" id="3.90.105.10">
    <property type="entry name" value="Molybdopterin biosynthesis moea protein, domain 2"/>
    <property type="match status" value="1"/>
</dbReference>
<keyword evidence="6" id="KW-0479">Metal-binding</keyword>
<dbReference type="UniPathway" id="UPA00344"/>
<dbReference type="PANTHER" id="PTHR10192">
    <property type="entry name" value="MOLYBDOPTERIN BIOSYNTHESIS PROTEIN"/>
    <property type="match status" value="1"/>
</dbReference>
<dbReference type="CDD" id="cd00887">
    <property type="entry name" value="MoeA"/>
    <property type="match status" value="1"/>
</dbReference>
<evidence type="ECO:0000256" key="1">
    <source>
        <dbReference type="ARBA" id="ARBA00002901"/>
    </source>
</evidence>
<dbReference type="GO" id="GO:0046872">
    <property type="term" value="F:metal ion binding"/>
    <property type="evidence" value="ECO:0007669"/>
    <property type="project" value="UniProtKB-UniRule"/>
</dbReference>
<dbReference type="Pfam" id="PF03454">
    <property type="entry name" value="MoeA_C"/>
    <property type="match status" value="1"/>
</dbReference>
<keyword evidence="6" id="KW-0460">Magnesium</keyword>
<comment type="pathway">
    <text evidence="2 6">Cofactor biosynthesis; molybdopterin biosynthesis.</text>
</comment>
<keyword evidence="4 6" id="KW-0501">Molybdenum cofactor biosynthesis</keyword>
<dbReference type="PANTHER" id="PTHR10192:SF5">
    <property type="entry name" value="GEPHYRIN"/>
    <property type="match status" value="1"/>
</dbReference>
<keyword evidence="9" id="KW-1185">Reference proteome</keyword>
<proteinExistence type="inferred from homology"/>
<dbReference type="Pfam" id="PF00994">
    <property type="entry name" value="MoCF_biosynth"/>
    <property type="match status" value="1"/>
</dbReference>
<dbReference type="InterPro" id="IPR005111">
    <property type="entry name" value="MoeA_C_domain_IV"/>
</dbReference>
<dbReference type="InterPro" id="IPR001453">
    <property type="entry name" value="MoaB/Mog_dom"/>
</dbReference>
<dbReference type="InterPro" id="IPR005110">
    <property type="entry name" value="MoeA_linker/N"/>
</dbReference>
<evidence type="ECO:0000313" key="8">
    <source>
        <dbReference type="EMBL" id="TSE25433.1"/>
    </source>
</evidence>
<dbReference type="GO" id="GO:0005829">
    <property type="term" value="C:cytosol"/>
    <property type="evidence" value="ECO:0007669"/>
    <property type="project" value="TreeGrafter"/>
</dbReference>
<dbReference type="EMBL" id="VJND01000007">
    <property type="protein sequence ID" value="TSE25433.1"/>
    <property type="molecule type" value="Genomic_DNA"/>
</dbReference>
<evidence type="ECO:0000256" key="6">
    <source>
        <dbReference type="RuleBase" id="RU365090"/>
    </source>
</evidence>
<evidence type="ECO:0000313" key="9">
    <source>
        <dbReference type="Proteomes" id="UP000320225"/>
    </source>
</evidence>
<dbReference type="Pfam" id="PF03453">
    <property type="entry name" value="MoeA_N"/>
    <property type="match status" value="1"/>
</dbReference>
<dbReference type="SMART" id="SM00852">
    <property type="entry name" value="MoCF_biosynth"/>
    <property type="match status" value="1"/>
</dbReference>
<dbReference type="EC" id="2.10.1.1" evidence="6"/>